<dbReference type="PANTHER" id="PTHR33271:SF22">
    <property type="entry name" value="OS04G0445200 PROTEIN"/>
    <property type="match status" value="1"/>
</dbReference>
<dbReference type="InterPro" id="IPR014710">
    <property type="entry name" value="RmlC-like_jellyroll"/>
</dbReference>
<proteinExistence type="predicted"/>
<dbReference type="EMBL" id="SMOL01000272">
    <property type="protein sequence ID" value="KAB2620933.1"/>
    <property type="molecule type" value="Genomic_DNA"/>
</dbReference>
<name>A0A5N5H2L0_9ROSA</name>
<evidence type="ECO:0000259" key="1">
    <source>
        <dbReference type="Pfam" id="PF05899"/>
    </source>
</evidence>
<feature type="domain" description="(S)-ureidoglycine aminohydrolase cupin" evidence="1">
    <location>
        <begin position="74"/>
        <end position="147"/>
    </location>
</feature>
<organism evidence="2 3">
    <name type="scientific">Pyrus ussuriensis x Pyrus communis</name>
    <dbReference type="NCBI Taxonomy" id="2448454"/>
    <lineage>
        <taxon>Eukaryota</taxon>
        <taxon>Viridiplantae</taxon>
        <taxon>Streptophyta</taxon>
        <taxon>Embryophyta</taxon>
        <taxon>Tracheophyta</taxon>
        <taxon>Spermatophyta</taxon>
        <taxon>Magnoliopsida</taxon>
        <taxon>eudicotyledons</taxon>
        <taxon>Gunneridae</taxon>
        <taxon>Pentapetalae</taxon>
        <taxon>rosids</taxon>
        <taxon>fabids</taxon>
        <taxon>Rosales</taxon>
        <taxon>Rosaceae</taxon>
        <taxon>Amygdaloideae</taxon>
        <taxon>Maleae</taxon>
        <taxon>Pyrus</taxon>
    </lineage>
</organism>
<reference evidence="2 3" key="1">
    <citation type="submission" date="2019-09" db="EMBL/GenBank/DDBJ databases">
        <authorList>
            <person name="Ou C."/>
        </authorList>
    </citation>
    <scope>NUCLEOTIDE SEQUENCE [LARGE SCALE GENOMIC DNA]</scope>
    <source>
        <strain evidence="2">S2</strain>
        <tissue evidence="2">Leaf</tissue>
    </source>
</reference>
<dbReference type="InterPro" id="IPR008579">
    <property type="entry name" value="UGlyAH_Cupin_dom"/>
</dbReference>
<reference evidence="2 3" key="2">
    <citation type="submission" date="2019-11" db="EMBL/GenBank/DDBJ databases">
        <title>A de novo genome assembly of a pear dwarfing rootstock.</title>
        <authorList>
            <person name="Wang F."/>
            <person name="Wang J."/>
            <person name="Li S."/>
            <person name="Zhang Y."/>
            <person name="Fang M."/>
            <person name="Ma L."/>
            <person name="Zhao Y."/>
            <person name="Jiang S."/>
        </authorList>
    </citation>
    <scope>NUCLEOTIDE SEQUENCE [LARGE SCALE GENOMIC DNA]</scope>
    <source>
        <strain evidence="2">S2</strain>
        <tissue evidence="2">Leaf</tissue>
    </source>
</reference>
<dbReference type="SUPFAM" id="SSF51182">
    <property type="entry name" value="RmlC-like cupins"/>
    <property type="match status" value="1"/>
</dbReference>
<dbReference type="Pfam" id="PF05899">
    <property type="entry name" value="Cupin_3"/>
    <property type="match status" value="1"/>
</dbReference>
<gene>
    <name evidence="2" type="ORF">D8674_038884</name>
</gene>
<dbReference type="PANTHER" id="PTHR33271">
    <property type="entry name" value="OS04G0445200 PROTEIN"/>
    <property type="match status" value="1"/>
</dbReference>
<keyword evidence="3" id="KW-1185">Reference proteome</keyword>
<sequence length="150" mass="16754">MASLSVNGALLSIENKRYTCYCPRSEWWRSSSSSSSSRRYSVTPIIRCSADADSMATQKLGIKVDRNPPESRLTQLGVRNWPKWGCPPSKFPWTYSNKETCYLLQGKVKVTPDGSNESVEIGAGDLVEFPKGMSCTWDVSVAVDKHYNFS</sequence>
<accession>A0A5N5H2L0</accession>
<evidence type="ECO:0000313" key="2">
    <source>
        <dbReference type="EMBL" id="KAB2620933.1"/>
    </source>
</evidence>
<dbReference type="Proteomes" id="UP000327157">
    <property type="component" value="Unassembled WGS sequence"/>
</dbReference>
<dbReference type="OrthoDB" id="10260542at2759"/>
<dbReference type="AlphaFoldDB" id="A0A5N5H2L0"/>
<dbReference type="Gene3D" id="2.60.120.10">
    <property type="entry name" value="Jelly Rolls"/>
    <property type="match status" value="1"/>
</dbReference>
<dbReference type="InterPro" id="IPR011051">
    <property type="entry name" value="RmlC_Cupin_sf"/>
</dbReference>
<evidence type="ECO:0000313" key="3">
    <source>
        <dbReference type="Proteomes" id="UP000327157"/>
    </source>
</evidence>
<dbReference type="CDD" id="cd02227">
    <property type="entry name" value="cupin_TM1112-like"/>
    <property type="match status" value="1"/>
</dbReference>
<comment type="caution">
    <text evidence="2">The sequence shown here is derived from an EMBL/GenBank/DDBJ whole genome shotgun (WGS) entry which is preliminary data.</text>
</comment>
<protein>
    <recommendedName>
        <fullName evidence="1">(S)-ureidoglycine aminohydrolase cupin domain-containing protein</fullName>
    </recommendedName>
</protein>